<dbReference type="PANTHER" id="PTHR35546:SF21">
    <property type="entry name" value="F-BOX DOMAIN-CONTAINING PROTEIN"/>
    <property type="match status" value="1"/>
</dbReference>
<evidence type="ECO:0000313" key="4">
    <source>
        <dbReference type="Proteomes" id="UP001341840"/>
    </source>
</evidence>
<evidence type="ECO:0000259" key="2">
    <source>
        <dbReference type="Pfam" id="PF24750"/>
    </source>
</evidence>
<gene>
    <name evidence="3" type="ORF">PIB30_005285</name>
</gene>
<sequence>MEHSSLGSLSKRLRRFASRLPESRRCSASNRQVPERELDADILYNILFRLGVRSLTRLKCVCKGWLHNLGNPIFLKNYVQKSALSLTGFIFQPDQFLIPSSYIQVETGGTKMWEMFLSDFPEDVFILASCNGLLCLFSISEEPALYVCNPTSKQCLKLPPSRGEYESIGIAFDYEGGSIDIATNSAKFKLVKVVNIQPVIFTDSTELGFEIYSSETRSWRMSNATCEGGARLKKNKGIYIRGALYWLGTCIKILVFDVQTELACWILRPRTGIDTCSSSSCIGESNGALHYVALTETSGLRLWSLEHYFGEWTLECSMSFDDFKEKFERTFPNYLVDDSTVIPLGFKDWVLPLLVRRERGDHVIVYDLKNGKMTWRCSLKDYDPDATVFSHSMSLVPLNDE</sequence>
<feature type="domain" description="F-box" evidence="1">
    <location>
        <begin position="38"/>
        <end position="67"/>
    </location>
</feature>
<dbReference type="EMBL" id="JASCZI010120839">
    <property type="protein sequence ID" value="MED6155433.1"/>
    <property type="molecule type" value="Genomic_DNA"/>
</dbReference>
<dbReference type="NCBIfam" id="TIGR01640">
    <property type="entry name" value="F_box_assoc_1"/>
    <property type="match status" value="1"/>
</dbReference>
<evidence type="ECO:0008006" key="5">
    <source>
        <dbReference type="Google" id="ProtNLM"/>
    </source>
</evidence>
<dbReference type="InterPro" id="IPR055290">
    <property type="entry name" value="At3g26010-like"/>
</dbReference>
<dbReference type="SUPFAM" id="SSF81383">
    <property type="entry name" value="F-box domain"/>
    <property type="match status" value="1"/>
</dbReference>
<dbReference type="Pfam" id="PF00646">
    <property type="entry name" value="F-box"/>
    <property type="match status" value="1"/>
</dbReference>
<dbReference type="InterPro" id="IPR017451">
    <property type="entry name" value="F-box-assoc_interact_dom"/>
</dbReference>
<dbReference type="InterPro" id="IPR056592">
    <property type="entry name" value="Beta-prop_At3g26010-like"/>
</dbReference>
<dbReference type="InterPro" id="IPR036047">
    <property type="entry name" value="F-box-like_dom_sf"/>
</dbReference>
<dbReference type="PANTHER" id="PTHR35546">
    <property type="entry name" value="F-BOX PROTEIN INTERACTION DOMAIN PROTEIN-RELATED"/>
    <property type="match status" value="1"/>
</dbReference>
<evidence type="ECO:0000259" key="1">
    <source>
        <dbReference type="Pfam" id="PF00646"/>
    </source>
</evidence>
<comment type="caution">
    <text evidence="3">The sequence shown here is derived from an EMBL/GenBank/DDBJ whole genome shotgun (WGS) entry which is preliminary data.</text>
</comment>
<keyword evidence="4" id="KW-1185">Reference proteome</keyword>
<dbReference type="InterPro" id="IPR001810">
    <property type="entry name" value="F-box_dom"/>
</dbReference>
<protein>
    <recommendedName>
        <fullName evidence="5">F-box domain-containing protein</fullName>
    </recommendedName>
</protein>
<name>A0ABU6U5W0_9FABA</name>
<proteinExistence type="predicted"/>
<organism evidence="3 4">
    <name type="scientific">Stylosanthes scabra</name>
    <dbReference type="NCBI Taxonomy" id="79078"/>
    <lineage>
        <taxon>Eukaryota</taxon>
        <taxon>Viridiplantae</taxon>
        <taxon>Streptophyta</taxon>
        <taxon>Embryophyta</taxon>
        <taxon>Tracheophyta</taxon>
        <taxon>Spermatophyta</taxon>
        <taxon>Magnoliopsida</taxon>
        <taxon>eudicotyledons</taxon>
        <taxon>Gunneridae</taxon>
        <taxon>Pentapetalae</taxon>
        <taxon>rosids</taxon>
        <taxon>fabids</taxon>
        <taxon>Fabales</taxon>
        <taxon>Fabaceae</taxon>
        <taxon>Papilionoideae</taxon>
        <taxon>50 kb inversion clade</taxon>
        <taxon>dalbergioids sensu lato</taxon>
        <taxon>Dalbergieae</taxon>
        <taxon>Pterocarpus clade</taxon>
        <taxon>Stylosanthes</taxon>
    </lineage>
</organism>
<reference evidence="3 4" key="1">
    <citation type="journal article" date="2023" name="Plants (Basel)">
        <title>Bridging the Gap: Combining Genomics and Transcriptomics Approaches to Understand Stylosanthes scabra, an Orphan Legume from the Brazilian Caatinga.</title>
        <authorList>
            <person name="Ferreira-Neto J.R.C."/>
            <person name="da Silva M.D."/>
            <person name="Binneck E."/>
            <person name="de Melo N.F."/>
            <person name="da Silva R.H."/>
            <person name="de Melo A.L.T.M."/>
            <person name="Pandolfi V."/>
            <person name="Bustamante F.O."/>
            <person name="Brasileiro-Vidal A.C."/>
            <person name="Benko-Iseppon A.M."/>
        </authorList>
    </citation>
    <scope>NUCLEOTIDE SEQUENCE [LARGE SCALE GENOMIC DNA]</scope>
    <source>
        <tissue evidence="3">Leaves</tissue>
    </source>
</reference>
<feature type="domain" description="F-box protein At3g26010-like beta-propeller" evidence="2">
    <location>
        <begin position="122"/>
        <end position="321"/>
    </location>
</feature>
<dbReference type="Pfam" id="PF24750">
    <property type="entry name" value="b-prop_At3g26010-like"/>
    <property type="match status" value="1"/>
</dbReference>
<evidence type="ECO:0000313" key="3">
    <source>
        <dbReference type="EMBL" id="MED6155433.1"/>
    </source>
</evidence>
<accession>A0ABU6U5W0</accession>
<dbReference type="Proteomes" id="UP001341840">
    <property type="component" value="Unassembled WGS sequence"/>
</dbReference>